<gene>
    <name evidence="1" type="ORF">QBC41DRAFT_37037</name>
</gene>
<keyword evidence="2" id="KW-1185">Reference proteome</keyword>
<protein>
    <submittedName>
        <fullName evidence="1">Uncharacterized protein</fullName>
    </submittedName>
</protein>
<name>A0AA39Z045_9PEZI</name>
<dbReference type="AlphaFoldDB" id="A0AA39Z045"/>
<proteinExistence type="predicted"/>
<organism evidence="1 2">
    <name type="scientific">Cercophora samala</name>
    <dbReference type="NCBI Taxonomy" id="330535"/>
    <lineage>
        <taxon>Eukaryota</taxon>
        <taxon>Fungi</taxon>
        <taxon>Dikarya</taxon>
        <taxon>Ascomycota</taxon>
        <taxon>Pezizomycotina</taxon>
        <taxon>Sordariomycetes</taxon>
        <taxon>Sordariomycetidae</taxon>
        <taxon>Sordariales</taxon>
        <taxon>Lasiosphaeriaceae</taxon>
        <taxon>Cercophora</taxon>
    </lineage>
</organism>
<dbReference type="EMBL" id="JAULSY010000154">
    <property type="protein sequence ID" value="KAK0661240.1"/>
    <property type="molecule type" value="Genomic_DNA"/>
</dbReference>
<reference evidence="1" key="1">
    <citation type="submission" date="2023-06" db="EMBL/GenBank/DDBJ databases">
        <title>Genome-scale phylogeny and comparative genomics of the fungal order Sordariales.</title>
        <authorList>
            <consortium name="Lawrence Berkeley National Laboratory"/>
            <person name="Hensen N."/>
            <person name="Bonometti L."/>
            <person name="Westerberg I."/>
            <person name="Brannstrom I.O."/>
            <person name="Guillou S."/>
            <person name="Cros-Aarteil S."/>
            <person name="Calhoun S."/>
            <person name="Haridas S."/>
            <person name="Kuo A."/>
            <person name="Mondo S."/>
            <person name="Pangilinan J."/>
            <person name="Riley R."/>
            <person name="Labutti K."/>
            <person name="Andreopoulos B."/>
            <person name="Lipzen A."/>
            <person name="Chen C."/>
            <person name="Yanf M."/>
            <person name="Daum C."/>
            <person name="Ng V."/>
            <person name="Clum A."/>
            <person name="Steindorff A."/>
            <person name="Ohm R."/>
            <person name="Martin F."/>
            <person name="Silar P."/>
            <person name="Natvig D."/>
            <person name="Lalanne C."/>
            <person name="Gautier V."/>
            <person name="Ament-Velasquez S.L."/>
            <person name="Kruys A."/>
            <person name="Hutchinson M.I."/>
            <person name="Powell A.J."/>
            <person name="Barry K."/>
            <person name="Miller A.N."/>
            <person name="Grigoriev I.V."/>
            <person name="Debuchy R."/>
            <person name="Gladieux P."/>
            <person name="Thoren M.H."/>
            <person name="Johannesson H."/>
        </authorList>
    </citation>
    <scope>NUCLEOTIDE SEQUENCE</scope>
    <source>
        <strain evidence="1">CBS 307.81</strain>
    </source>
</reference>
<accession>A0AA39Z045</accession>
<dbReference type="Proteomes" id="UP001174997">
    <property type="component" value="Unassembled WGS sequence"/>
</dbReference>
<comment type="caution">
    <text evidence="1">The sequence shown here is derived from an EMBL/GenBank/DDBJ whole genome shotgun (WGS) entry which is preliminary data.</text>
</comment>
<evidence type="ECO:0000313" key="2">
    <source>
        <dbReference type="Proteomes" id="UP001174997"/>
    </source>
</evidence>
<sequence length="340" mass="38616">MPCRRRFDRRPCLSLTGDDRPLKAQIGIRDVWKKEDGALQTTIKKLEEILGHEVDAEPEWHLLIAELDSYYPDKGNLVAIVTECVQVWVKSMIELLDDSEHEAWGEQLLEKVPSRLRLFVVVADSDKGATSWSEQRRGFVVSLPKKQVFQPTELFPIFRGHLVTCFDTDKKQTELPVRDAQVAGTPADDWAEVEVNVDSSKPQAKVEFLPNAASLPGPDQLFLRPPYCLTMTASTKRIELHCSHSPTLQFLSDYLRRWCRVNRHDTTNPPAVQITLHQSAFGLGEMFNSLVLSTEHARYTNEFQVTAPMVAALIEGVLGYELLPTQGGWSFRRDVEFKTL</sequence>
<evidence type="ECO:0000313" key="1">
    <source>
        <dbReference type="EMBL" id="KAK0661240.1"/>
    </source>
</evidence>